<feature type="binding site" evidence="9">
    <location>
        <position position="128"/>
    </location>
    <ligand>
        <name>Zn(2+)</name>
        <dbReference type="ChEBI" id="CHEBI:29105"/>
    </ligand>
</feature>
<evidence type="ECO:0000313" key="11">
    <source>
        <dbReference type="EMBL" id="ASK78530.1"/>
    </source>
</evidence>
<feature type="binding site" evidence="9">
    <location>
        <position position="213"/>
    </location>
    <ligand>
        <name>Zn(2+)</name>
        <dbReference type="ChEBI" id="CHEBI:29105"/>
    </ligand>
</feature>
<evidence type="ECO:0000256" key="4">
    <source>
        <dbReference type="ARBA" id="ARBA00023277"/>
    </source>
</evidence>
<dbReference type="GO" id="GO:0006046">
    <property type="term" value="P:N-acetylglucosamine catabolic process"/>
    <property type="evidence" value="ECO:0007669"/>
    <property type="project" value="TreeGrafter"/>
</dbReference>
<name>A0A220VE07_9GAMM</name>
<evidence type="ECO:0000256" key="3">
    <source>
        <dbReference type="ARBA" id="ARBA00022801"/>
    </source>
</evidence>
<feature type="domain" description="Amidohydrolase-related" evidence="10">
    <location>
        <begin position="50"/>
        <end position="366"/>
    </location>
</feature>
<dbReference type="Pfam" id="PF01979">
    <property type="entry name" value="Amidohydro_1"/>
    <property type="match status" value="1"/>
</dbReference>
<proteinExistence type="inferred from homology"/>
<dbReference type="PANTHER" id="PTHR11113">
    <property type="entry name" value="N-ACETYLGLUCOSAMINE-6-PHOSPHATE DEACETYLASE"/>
    <property type="match status" value="1"/>
</dbReference>
<dbReference type="AlphaFoldDB" id="A0A220VE07"/>
<feature type="binding site" evidence="9">
    <location>
        <position position="192"/>
    </location>
    <ligand>
        <name>Zn(2+)</name>
        <dbReference type="ChEBI" id="CHEBI:29105"/>
    </ligand>
</feature>
<dbReference type="InterPro" id="IPR006680">
    <property type="entry name" value="Amidohydro-rel"/>
</dbReference>
<dbReference type="Proteomes" id="UP000242175">
    <property type="component" value="Chromosome large"/>
</dbReference>
<feature type="binding site" evidence="8">
    <location>
        <position position="248"/>
    </location>
    <ligand>
        <name>substrate</name>
    </ligand>
</feature>
<keyword evidence="4 6" id="KW-0119">Carbohydrate metabolism</keyword>
<protein>
    <submittedName>
        <fullName evidence="11">N-acetylglucosamine-6-phosphate deacetylase</fullName>
    </submittedName>
</protein>
<dbReference type="SUPFAM" id="SSF51338">
    <property type="entry name" value="Composite domain of metallo-dependent hydrolases"/>
    <property type="match status" value="1"/>
</dbReference>
<dbReference type="Gene3D" id="2.30.40.10">
    <property type="entry name" value="Urease, subunit C, domain 1"/>
    <property type="match status" value="1"/>
</dbReference>
<dbReference type="NCBIfam" id="TIGR00221">
    <property type="entry name" value="nagA"/>
    <property type="match status" value="1"/>
</dbReference>
<dbReference type="InterPro" id="IPR011059">
    <property type="entry name" value="Metal-dep_hydrolase_composite"/>
</dbReference>
<evidence type="ECO:0000256" key="6">
    <source>
        <dbReference type="PIRNR" id="PIRNR038994"/>
    </source>
</evidence>
<gene>
    <name evidence="11" type="ORF">CF386_05675</name>
</gene>
<dbReference type="InterPro" id="IPR032466">
    <property type="entry name" value="Metal_Hydrolase"/>
</dbReference>
<feature type="binding site" evidence="8">
    <location>
        <position position="224"/>
    </location>
    <ligand>
        <name>substrate</name>
    </ligand>
</feature>
<sequence>MFVLTNCIIHDGIKFIYNHSIIIKNNKILKVCKNEEIDSSIKTIDLNGNFVTPGFIDLQLNGCGGVMFNSDTTPKTIEIMHKTNLITGCTNFLPTFITASEEDLKIAVESVRTYQQSNINSSLGIHLEGPYLNEKKKGIHNKSFIKPLSKEMVNYIISNKDIIRKITLAPELNSEKFIKKLNDAGVIVSIGHSLATYEEAMNSFKNGISFATHLFNAMTPLNSREPGIVGAVFSSKEIFAGIIADGFHVSYPNIELAHNILSDKLVLVTDATAAASSNIPSFDFVGTKIYIKDGQCVDSNNTLGGSSLTMIEAIKNCVLNTRIPLSEAIKMATINPAKAIKCEQNFGRIKENRIANLAVFDHSLKMVSTVFEGNMIS</sequence>
<feature type="binding site" evidence="8">
    <location>
        <begin position="303"/>
        <end position="305"/>
    </location>
    <ligand>
        <name>substrate</name>
    </ligand>
</feature>
<comment type="function">
    <text evidence="5">Involved in the first committed step in the biosynthesis of amino-sugar-nucleotides. Catalyzes the hydrolysis of the N-acetyl group of N-acetylglucosamine-6-phosphate (GlcNAc-6-P) to yield glucosamine 6-phosphate and acetate.</text>
</comment>
<dbReference type="NCBIfam" id="NF008371">
    <property type="entry name" value="PRK11170.1"/>
    <property type="match status" value="1"/>
</dbReference>
<accession>A0A220VE07</accession>
<dbReference type="CDD" id="cd00854">
    <property type="entry name" value="NagA"/>
    <property type="match status" value="1"/>
</dbReference>
<dbReference type="RefSeq" id="WP_089073438.1">
    <property type="nucleotide sequence ID" value="NZ_CBCSAM010000001.1"/>
</dbReference>
<dbReference type="Gene3D" id="3.20.20.140">
    <property type="entry name" value="Metal-dependent hydrolases"/>
    <property type="match status" value="1"/>
</dbReference>
<feature type="binding site" evidence="8">
    <location>
        <position position="139"/>
    </location>
    <ligand>
        <name>substrate</name>
    </ligand>
</feature>
<dbReference type="InterPro" id="IPR003764">
    <property type="entry name" value="GlcNAc_6-P_deAcase"/>
</dbReference>
<evidence type="ECO:0000256" key="2">
    <source>
        <dbReference type="ARBA" id="ARBA00022723"/>
    </source>
</evidence>
<comment type="similarity">
    <text evidence="1 6">Belongs to the metallo-dependent hydrolases superfamily. NagA family.</text>
</comment>
<feature type="active site" description="Proton donor/acceptor" evidence="7">
    <location>
        <position position="270"/>
    </location>
</feature>
<keyword evidence="12" id="KW-1185">Reference proteome</keyword>
<keyword evidence="3 6" id="KW-0378">Hydrolase</keyword>
<feature type="binding site" evidence="8">
    <location>
        <begin position="216"/>
        <end position="217"/>
    </location>
    <ligand>
        <name>substrate</name>
    </ligand>
</feature>
<dbReference type="OrthoDB" id="9776488at2"/>
<evidence type="ECO:0000256" key="8">
    <source>
        <dbReference type="PIRSR" id="PIRSR038994-2"/>
    </source>
</evidence>
<dbReference type="PIRSF" id="PIRSF038994">
    <property type="entry name" value="NagA"/>
    <property type="match status" value="1"/>
</dbReference>
<evidence type="ECO:0000256" key="1">
    <source>
        <dbReference type="ARBA" id="ARBA00010716"/>
    </source>
</evidence>
<dbReference type="GO" id="GO:0046872">
    <property type="term" value="F:metal ion binding"/>
    <property type="evidence" value="ECO:0007669"/>
    <property type="project" value="UniProtKB-KW"/>
</dbReference>
<evidence type="ECO:0000256" key="7">
    <source>
        <dbReference type="PIRSR" id="PIRSR038994-1"/>
    </source>
</evidence>
<comment type="cofactor">
    <cofactor evidence="9">
        <name>a divalent metal cation</name>
        <dbReference type="ChEBI" id="CHEBI:60240"/>
    </cofactor>
    <text evidence="9">Binds 1 divalent metal cation per subunit.</text>
</comment>
<evidence type="ECO:0000313" key="12">
    <source>
        <dbReference type="Proteomes" id="UP000242175"/>
    </source>
</evidence>
<dbReference type="PANTHER" id="PTHR11113:SF14">
    <property type="entry name" value="N-ACETYLGLUCOSAMINE-6-PHOSPHATE DEACETYLASE"/>
    <property type="match status" value="1"/>
</dbReference>
<reference evidence="11 12" key="1">
    <citation type="journal article" date="2016" name="Int. J. Syst. Evol. Microbiol.">
        <title>Paraphotobacterium marinum gen. nov., sp. nov., a member of the family Vibrionaceae, isolated from surface seawater.</title>
        <authorList>
            <person name="Huang Z."/>
            <person name="Dong C."/>
            <person name="Shao Z."/>
        </authorList>
    </citation>
    <scope>NUCLEOTIDE SEQUENCE [LARGE SCALE GENOMIC DNA]</scope>
    <source>
        <strain evidence="11 12">NSCS20N07D</strain>
    </source>
</reference>
<organism evidence="11 12">
    <name type="scientific">Paraphotobacterium marinum</name>
    <dbReference type="NCBI Taxonomy" id="1755811"/>
    <lineage>
        <taxon>Bacteria</taxon>
        <taxon>Pseudomonadati</taxon>
        <taxon>Pseudomonadota</taxon>
        <taxon>Gammaproteobacteria</taxon>
        <taxon>Vibrionales</taxon>
        <taxon>Vibrionaceae</taxon>
        <taxon>Paraphotobacterium</taxon>
    </lineage>
</organism>
<keyword evidence="2 9" id="KW-0479">Metal-binding</keyword>
<dbReference type="GO" id="GO:0008448">
    <property type="term" value="F:N-acetylglucosamine-6-phosphate deacetylase activity"/>
    <property type="evidence" value="ECO:0007669"/>
    <property type="project" value="InterPro"/>
</dbReference>
<dbReference type="FunFam" id="3.20.20.140:FF:000004">
    <property type="entry name" value="N-acetylglucosamine-6-phosphate deacetylase"/>
    <property type="match status" value="1"/>
</dbReference>
<dbReference type="SUPFAM" id="SSF51556">
    <property type="entry name" value="Metallo-dependent hydrolases"/>
    <property type="match status" value="1"/>
</dbReference>
<evidence type="ECO:0000256" key="9">
    <source>
        <dbReference type="PIRSR" id="PIRSR038994-3"/>
    </source>
</evidence>
<dbReference type="KEGG" id="pmai:CF386_05675"/>
<evidence type="ECO:0000256" key="5">
    <source>
        <dbReference type="ARBA" id="ARBA00055797"/>
    </source>
</evidence>
<dbReference type="EMBL" id="CP022355">
    <property type="protein sequence ID" value="ASK78530.1"/>
    <property type="molecule type" value="Genomic_DNA"/>
</dbReference>
<evidence type="ECO:0000259" key="10">
    <source>
        <dbReference type="Pfam" id="PF01979"/>
    </source>
</evidence>